<dbReference type="Pfam" id="PF12166">
    <property type="entry name" value="Piezo_cap"/>
    <property type="match status" value="2"/>
</dbReference>
<feature type="region of interest" description="Disordered" evidence="1">
    <location>
        <begin position="189"/>
        <end position="259"/>
    </location>
</feature>
<reference evidence="3" key="2">
    <citation type="submission" date="2017-10" db="EMBL/GenBank/DDBJ databases">
        <title>Ladona fulva Genome sequencing and assembly.</title>
        <authorList>
            <person name="Murali S."/>
            <person name="Richards S."/>
            <person name="Bandaranaike D."/>
            <person name="Bellair M."/>
            <person name="Blankenburg K."/>
            <person name="Chao H."/>
            <person name="Dinh H."/>
            <person name="Doddapaneni H."/>
            <person name="Dugan-Rocha S."/>
            <person name="Elkadiri S."/>
            <person name="Gnanaolivu R."/>
            <person name="Hernandez B."/>
            <person name="Skinner E."/>
            <person name="Javaid M."/>
            <person name="Lee S."/>
            <person name="Li M."/>
            <person name="Ming W."/>
            <person name="Munidasa M."/>
            <person name="Muniz J."/>
            <person name="Nguyen L."/>
            <person name="Hughes D."/>
            <person name="Osuji N."/>
            <person name="Pu L.-L."/>
            <person name="Puazo M."/>
            <person name="Qu C."/>
            <person name="Quiroz J."/>
            <person name="Raj R."/>
            <person name="Weissenberger G."/>
            <person name="Xin Y."/>
            <person name="Zou X."/>
            <person name="Han Y."/>
            <person name="Worley K."/>
            <person name="Muzny D."/>
            <person name="Gibbs R."/>
        </authorList>
    </citation>
    <scope>NUCLEOTIDE SEQUENCE</scope>
    <source>
        <strain evidence="3">Sampled in the wild</strain>
    </source>
</reference>
<dbReference type="GO" id="GO:0008381">
    <property type="term" value="F:mechanosensitive monoatomic ion channel activity"/>
    <property type="evidence" value="ECO:0007669"/>
    <property type="project" value="InterPro"/>
</dbReference>
<name>A0A8K0P1K5_LADFU</name>
<dbReference type="GO" id="GO:0005261">
    <property type="term" value="F:monoatomic cation channel activity"/>
    <property type="evidence" value="ECO:0007669"/>
    <property type="project" value="TreeGrafter"/>
</dbReference>
<gene>
    <name evidence="3" type="ORF">J437_LFUL001060</name>
</gene>
<feature type="compositionally biased region" description="Acidic residues" evidence="1">
    <location>
        <begin position="224"/>
        <end position="239"/>
    </location>
</feature>
<evidence type="ECO:0000313" key="4">
    <source>
        <dbReference type="Proteomes" id="UP000792457"/>
    </source>
</evidence>
<dbReference type="PANTHER" id="PTHR13167">
    <property type="entry name" value="PIEZO-TYPE MECHANOSENSITIVE ION CHANNEL COMPONENT"/>
    <property type="match status" value="1"/>
</dbReference>
<dbReference type="PANTHER" id="PTHR13167:SF25">
    <property type="entry name" value="PIEZO-TYPE MECHANOSENSITIVE ION CHANNEL COMPONENT"/>
    <property type="match status" value="1"/>
</dbReference>
<dbReference type="EMBL" id="KZ308415">
    <property type="protein sequence ID" value="KAG8229188.1"/>
    <property type="molecule type" value="Genomic_DNA"/>
</dbReference>
<dbReference type="GO" id="GO:0071260">
    <property type="term" value="P:cellular response to mechanical stimulus"/>
    <property type="evidence" value="ECO:0007669"/>
    <property type="project" value="TreeGrafter"/>
</dbReference>
<dbReference type="GO" id="GO:0005886">
    <property type="term" value="C:plasma membrane"/>
    <property type="evidence" value="ECO:0007669"/>
    <property type="project" value="TreeGrafter"/>
</dbReference>
<evidence type="ECO:0000259" key="2">
    <source>
        <dbReference type="Pfam" id="PF12166"/>
    </source>
</evidence>
<feature type="domain" description="Piezo non-specific cation channel cap" evidence="2">
    <location>
        <begin position="4"/>
        <end position="144"/>
    </location>
</feature>
<feature type="compositionally biased region" description="Basic and acidic residues" evidence="1">
    <location>
        <begin position="212"/>
        <end position="223"/>
    </location>
</feature>
<comment type="caution">
    <text evidence="3">The sequence shown here is derived from an EMBL/GenBank/DDBJ whole genome shotgun (WGS) entry which is preliminary data.</text>
</comment>
<dbReference type="Proteomes" id="UP000792457">
    <property type="component" value="Unassembled WGS sequence"/>
</dbReference>
<keyword evidence="4" id="KW-1185">Reference proteome</keyword>
<dbReference type="OrthoDB" id="303066at2759"/>
<dbReference type="InterPro" id="IPR027272">
    <property type="entry name" value="Piezo"/>
</dbReference>
<feature type="domain" description="Piezo non-specific cation channel cap" evidence="2">
    <location>
        <begin position="145"/>
        <end position="190"/>
    </location>
</feature>
<proteinExistence type="predicted"/>
<protein>
    <recommendedName>
        <fullName evidence="2">Piezo non-specific cation channel cap domain-containing protein</fullName>
    </recommendedName>
</protein>
<evidence type="ECO:0000256" key="1">
    <source>
        <dbReference type="SAM" id="MobiDB-lite"/>
    </source>
</evidence>
<dbReference type="AlphaFoldDB" id="A0A8K0P1K5"/>
<accession>A0A8K0P1K5</accession>
<dbReference type="GO" id="GO:0050982">
    <property type="term" value="P:detection of mechanical stimulus"/>
    <property type="evidence" value="ECO:0007669"/>
    <property type="project" value="TreeGrafter"/>
</dbReference>
<reference evidence="3" key="1">
    <citation type="submission" date="2013-04" db="EMBL/GenBank/DDBJ databases">
        <authorList>
            <person name="Qu J."/>
            <person name="Murali S.C."/>
            <person name="Bandaranaike D."/>
            <person name="Bellair M."/>
            <person name="Blankenburg K."/>
            <person name="Chao H."/>
            <person name="Dinh H."/>
            <person name="Doddapaneni H."/>
            <person name="Downs B."/>
            <person name="Dugan-Rocha S."/>
            <person name="Elkadiri S."/>
            <person name="Gnanaolivu R.D."/>
            <person name="Hernandez B."/>
            <person name="Javaid M."/>
            <person name="Jayaseelan J.C."/>
            <person name="Lee S."/>
            <person name="Li M."/>
            <person name="Ming W."/>
            <person name="Munidasa M."/>
            <person name="Muniz J."/>
            <person name="Nguyen L."/>
            <person name="Ongeri F."/>
            <person name="Osuji N."/>
            <person name="Pu L.-L."/>
            <person name="Puazo M."/>
            <person name="Qu C."/>
            <person name="Quiroz J."/>
            <person name="Raj R."/>
            <person name="Weissenberger G."/>
            <person name="Xin Y."/>
            <person name="Zou X."/>
            <person name="Han Y."/>
            <person name="Richards S."/>
            <person name="Worley K."/>
            <person name="Muzny D."/>
            <person name="Gibbs R."/>
        </authorList>
    </citation>
    <scope>NUCLEOTIDE SEQUENCE</scope>
    <source>
        <strain evidence="3">Sampled in the wild</strain>
    </source>
</reference>
<evidence type="ECO:0000313" key="3">
    <source>
        <dbReference type="EMBL" id="KAG8229188.1"/>
    </source>
</evidence>
<dbReference type="GO" id="GO:0042391">
    <property type="term" value="P:regulation of membrane potential"/>
    <property type="evidence" value="ECO:0007669"/>
    <property type="project" value="TreeGrafter"/>
</dbReference>
<dbReference type="InterPro" id="IPR031334">
    <property type="entry name" value="Piezo_cap_dom"/>
</dbReference>
<organism evidence="3 4">
    <name type="scientific">Ladona fulva</name>
    <name type="common">Scarce chaser dragonfly</name>
    <name type="synonym">Libellula fulva</name>
    <dbReference type="NCBI Taxonomy" id="123851"/>
    <lineage>
        <taxon>Eukaryota</taxon>
        <taxon>Metazoa</taxon>
        <taxon>Ecdysozoa</taxon>
        <taxon>Arthropoda</taxon>
        <taxon>Hexapoda</taxon>
        <taxon>Insecta</taxon>
        <taxon>Pterygota</taxon>
        <taxon>Palaeoptera</taxon>
        <taxon>Odonata</taxon>
        <taxon>Epiprocta</taxon>
        <taxon>Anisoptera</taxon>
        <taxon>Libelluloidea</taxon>
        <taxon>Libellulidae</taxon>
        <taxon>Ladona</taxon>
    </lineage>
</organism>
<sequence length="259" mass="28608">MRDYLAAMLAGNETYIPVILPSLLPKFLKVANKGKASSVPQLMRLSGQGNIGEYGEWWGSKVGGDGSSEKQEFRNLSLKFRHGPVFEWWEVGEVCSDPIYSAILSHLPFHDDVNPNTGDCPYLTIFTFNDKAFPAGLNFISGAGPKHFQLLCLDIYLVRESGELDLEEDLFAKLVFLYRSPETLIKWTRPKGEAIEAPPGPPPQSPNGTGRSGRDAVPRRARPEEDDDDESDDDDEPDDALVLMEDSGAAAPRAPLERS</sequence>